<dbReference type="InterPro" id="IPR006680">
    <property type="entry name" value="Amidohydro-rel"/>
</dbReference>
<evidence type="ECO:0000256" key="4">
    <source>
        <dbReference type="ARBA" id="ARBA00022723"/>
    </source>
</evidence>
<dbReference type="Gene3D" id="2.30.40.10">
    <property type="entry name" value="Urease, subunit C, domain 1"/>
    <property type="match status" value="1"/>
</dbReference>
<evidence type="ECO:0000256" key="2">
    <source>
        <dbReference type="ARBA" id="ARBA00006745"/>
    </source>
</evidence>
<evidence type="ECO:0000256" key="1">
    <source>
        <dbReference type="ARBA" id="ARBA00004984"/>
    </source>
</evidence>
<evidence type="ECO:0000256" key="5">
    <source>
        <dbReference type="ARBA" id="ARBA00022801"/>
    </source>
</evidence>
<dbReference type="PANTHER" id="PTHR11271:SF6">
    <property type="entry name" value="GUANINE DEAMINASE"/>
    <property type="match status" value="1"/>
</dbReference>
<dbReference type="PANTHER" id="PTHR11271">
    <property type="entry name" value="GUANINE DEAMINASE"/>
    <property type="match status" value="1"/>
</dbReference>
<reference evidence="9 10" key="1">
    <citation type="submission" date="2024-02" db="EMBL/GenBank/DDBJ databases">
        <title>Discinaceae phylogenomics.</title>
        <authorList>
            <person name="Dirks A.C."/>
            <person name="James T.Y."/>
        </authorList>
    </citation>
    <scope>NUCLEOTIDE SEQUENCE [LARGE SCALE GENOMIC DNA]</scope>
    <source>
        <strain evidence="9 10">ACD0624</strain>
    </source>
</reference>
<protein>
    <recommendedName>
        <fullName evidence="3 7">Guanine deaminase</fullName>
        <shortName evidence="7">Guanase</shortName>
        <ecNumber evidence="3 7">3.5.4.3</ecNumber>
    </recommendedName>
    <alternativeName>
        <fullName evidence="7">Guanine aminohydrolase</fullName>
    </alternativeName>
</protein>
<comment type="pathway">
    <text evidence="1 7">Purine metabolism; guanine degradation; xanthine from guanine: step 1/1.</text>
</comment>
<keyword evidence="6 7" id="KW-0862">Zinc</keyword>
<dbReference type="InterPro" id="IPR051607">
    <property type="entry name" value="Metallo-dep_hydrolases"/>
</dbReference>
<dbReference type="InterPro" id="IPR032466">
    <property type="entry name" value="Metal_Hydrolase"/>
</dbReference>
<dbReference type="InterPro" id="IPR014311">
    <property type="entry name" value="Guanine_deaminase"/>
</dbReference>
<evidence type="ECO:0000256" key="6">
    <source>
        <dbReference type="ARBA" id="ARBA00022833"/>
    </source>
</evidence>
<comment type="cofactor">
    <cofactor evidence="7">
        <name>Zn(2+)</name>
        <dbReference type="ChEBI" id="CHEBI:29105"/>
    </cofactor>
    <text evidence="7">Binds 1 zinc ion per subunit.</text>
</comment>
<dbReference type="NCBIfam" id="TIGR02967">
    <property type="entry name" value="guan_deamin"/>
    <property type="match status" value="1"/>
</dbReference>
<proteinExistence type="inferred from homology"/>
<keyword evidence="5 7" id="KW-0378">Hydrolase</keyword>
<comment type="function">
    <text evidence="7">Catalyzes the hydrolytic deamination of guanine, producing xanthine and ammonia.</text>
</comment>
<evidence type="ECO:0000256" key="7">
    <source>
        <dbReference type="RuleBase" id="RU366009"/>
    </source>
</evidence>
<evidence type="ECO:0000259" key="8">
    <source>
        <dbReference type="Pfam" id="PF01979"/>
    </source>
</evidence>
<accession>A0ABR3GAK8</accession>
<dbReference type="EMBL" id="JBBBZM010000160">
    <property type="protein sequence ID" value="KAL0632606.1"/>
    <property type="molecule type" value="Genomic_DNA"/>
</dbReference>
<organism evidence="9 10">
    <name type="scientific">Discina gigas</name>
    <dbReference type="NCBI Taxonomy" id="1032678"/>
    <lineage>
        <taxon>Eukaryota</taxon>
        <taxon>Fungi</taxon>
        <taxon>Dikarya</taxon>
        <taxon>Ascomycota</taxon>
        <taxon>Pezizomycotina</taxon>
        <taxon>Pezizomycetes</taxon>
        <taxon>Pezizales</taxon>
        <taxon>Discinaceae</taxon>
        <taxon>Discina</taxon>
    </lineage>
</organism>
<name>A0ABR3GAK8_9PEZI</name>
<dbReference type="Pfam" id="PF01979">
    <property type="entry name" value="Amidohydro_1"/>
    <property type="match status" value="1"/>
</dbReference>
<keyword evidence="10" id="KW-1185">Reference proteome</keyword>
<comment type="catalytic activity">
    <reaction evidence="7">
        <text>guanine + H2O + H(+) = xanthine + NH4(+)</text>
        <dbReference type="Rhea" id="RHEA:14665"/>
        <dbReference type="ChEBI" id="CHEBI:15377"/>
        <dbReference type="ChEBI" id="CHEBI:15378"/>
        <dbReference type="ChEBI" id="CHEBI:16235"/>
        <dbReference type="ChEBI" id="CHEBI:17712"/>
        <dbReference type="ChEBI" id="CHEBI:28938"/>
        <dbReference type="EC" id="3.5.4.3"/>
    </reaction>
</comment>
<comment type="caution">
    <text evidence="9">The sequence shown here is derived from an EMBL/GenBank/DDBJ whole genome shotgun (WGS) entry which is preliminary data.</text>
</comment>
<evidence type="ECO:0000313" key="9">
    <source>
        <dbReference type="EMBL" id="KAL0632606.1"/>
    </source>
</evidence>
<gene>
    <name evidence="9" type="ORF">Q9L58_008496</name>
</gene>
<feature type="domain" description="Amidohydrolase-related" evidence="8">
    <location>
        <begin position="74"/>
        <end position="455"/>
    </location>
</feature>
<evidence type="ECO:0000256" key="3">
    <source>
        <dbReference type="ARBA" id="ARBA00012781"/>
    </source>
</evidence>
<comment type="similarity">
    <text evidence="2 7">Belongs to the metallo-dependent hydrolases superfamily. ATZ/TRZ family.</text>
</comment>
<dbReference type="SUPFAM" id="SSF51556">
    <property type="entry name" value="Metallo-dependent hydrolases"/>
    <property type="match status" value="1"/>
</dbReference>
<dbReference type="EC" id="3.5.4.3" evidence="3 7"/>
<keyword evidence="4 7" id="KW-0479">Metal-binding</keyword>
<dbReference type="Proteomes" id="UP001447188">
    <property type="component" value="Unassembled WGS sequence"/>
</dbReference>
<dbReference type="InterPro" id="IPR011059">
    <property type="entry name" value="Metal-dep_hydrolase_composite"/>
</dbReference>
<dbReference type="Gene3D" id="3.20.20.140">
    <property type="entry name" value="Metal-dependent hydrolases"/>
    <property type="match status" value="1"/>
</dbReference>
<sequence length="461" mass="49779">MEISEIRRTVYVGTFIYSTSLTKLEVLENAAVIVGVDKGTILAIEKTVTEETVGLWEGEVGTKIVRAGEGQFFFPGFIDTHIHAPQYPNSGIFGSSTLLDWLDRYTFPLEASLSNPSKAHRVYARCVSRTLSHGTTTAAYYATRDVTSTNILASVCFAAGQRAFVGRCCMDCLSPDYYRDESPAQAIADTKACANYIDKLDPTHALVTPIITPRFAPSCSRELLAGLGAYMAESGLPCQTHISENKAEVAFVAELFPEYDSYASVYDAYGLLQPKTVLAHAIYLSDAEIALVKRRGAKVSHCPVSNTALTSGAAKVRRLLDEGIVVGLGTDVSGGYSPSILEAARQATMTSRFVALTDGEAAKLGVEEALYLATRGGAEVLGLEKKVGAFELGMEWDAILVGLTDVPEELGEVVGGGMGPVDVFGWESWLEKVAKWVYCGDDRNVLKVWVSGKIVHNKPEQ</sequence>
<evidence type="ECO:0000313" key="10">
    <source>
        <dbReference type="Proteomes" id="UP001447188"/>
    </source>
</evidence>